<gene>
    <name evidence="2" type="ORF">BT62DRAFT_474989</name>
</gene>
<organism evidence="2 3">
    <name type="scientific">Guyanagaster necrorhizus</name>
    <dbReference type="NCBI Taxonomy" id="856835"/>
    <lineage>
        <taxon>Eukaryota</taxon>
        <taxon>Fungi</taxon>
        <taxon>Dikarya</taxon>
        <taxon>Basidiomycota</taxon>
        <taxon>Agaricomycotina</taxon>
        <taxon>Agaricomycetes</taxon>
        <taxon>Agaricomycetidae</taxon>
        <taxon>Agaricales</taxon>
        <taxon>Marasmiineae</taxon>
        <taxon>Physalacriaceae</taxon>
        <taxon>Guyanagaster</taxon>
    </lineage>
</organism>
<dbReference type="AlphaFoldDB" id="A0A9P7VKJ7"/>
<reference evidence="2" key="1">
    <citation type="submission" date="2020-11" db="EMBL/GenBank/DDBJ databases">
        <title>Adaptations for nitrogen fixation in a non-lichenized fungal sporocarp promotes dispersal by wood-feeding termites.</title>
        <authorList>
            <consortium name="DOE Joint Genome Institute"/>
            <person name="Koch R.A."/>
            <person name="Yoon G."/>
            <person name="Arayal U."/>
            <person name="Lail K."/>
            <person name="Amirebrahimi M."/>
            <person name="Labutti K."/>
            <person name="Lipzen A."/>
            <person name="Riley R."/>
            <person name="Barry K."/>
            <person name="Henrissat B."/>
            <person name="Grigoriev I.V."/>
            <person name="Herr J.R."/>
            <person name="Aime M.C."/>
        </authorList>
    </citation>
    <scope>NUCLEOTIDE SEQUENCE</scope>
    <source>
        <strain evidence="2">MCA 3950</strain>
    </source>
</reference>
<proteinExistence type="predicted"/>
<keyword evidence="3" id="KW-1185">Reference proteome</keyword>
<accession>A0A9P7VKJ7</accession>
<protein>
    <recommendedName>
        <fullName evidence="4">Secreted protein</fullName>
    </recommendedName>
</protein>
<sequence>MFARCFPFVLVFAVLWLRVCGFDENAWFLDLQLRLCLDRRDTFVLLRTATLCLVSCTYSGPMFRCVCCVPLFKCSCSVTPYFFVPYARYSLVSRLRYLLFPAQPHKFLLRLLLVSYPPRNRSTSEVGYALEW</sequence>
<evidence type="ECO:0000313" key="2">
    <source>
        <dbReference type="EMBL" id="KAG7441599.1"/>
    </source>
</evidence>
<comment type="caution">
    <text evidence="2">The sequence shown here is derived from an EMBL/GenBank/DDBJ whole genome shotgun (WGS) entry which is preliminary data.</text>
</comment>
<feature type="chain" id="PRO_5040466883" description="Secreted protein" evidence="1">
    <location>
        <begin position="22"/>
        <end position="132"/>
    </location>
</feature>
<name>A0A9P7VKJ7_9AGAR</name>
<keyword evidence="1" id="KW-0732">Signal</keyword>
<feature type="signal peptide" evidence="1">
    <location>
        <begin position="1"/>
        <end position="21"/>
    </location>
</feature>
<dbReference type="Proteomes" id="UP000812287">
    <property type="component" value="Unassembled WGS sequence"/>
</dbReference>
<evidence type="ECO:0000313" key="3">
    <source>
        <dbReference type="Proteomes" id="UP000812287"/>
    </source>
</evidence>
<dbReference type="GeneID" id="66103380"/>
<evidence type="ECO:0008006" key="4">
    <source>
        <dbReference type="Google" id="ProtNLM"/>
    </source>
</evidence>
<dbReference type="EMBL" id="MU250558">
    <property type="protein sequence ID" value="KAG7441599.1"/>
    <property type="molecule type" value="Genomic_DNA"/>
</dbReference>
<dbReference type="RefSeq" id="XP_043035099.1">
    <property type="nucleotide sequence ID" value="XM_043181084.1"/>
</dbReference>
<evidence type="ECO:0000256" key="1">
    <source>
        <dbReference type="SAM" id="SignalP"/>
    </source>
</evidence>